<reference evidence="7 8" key="1">
    <citation type="submission" date="2021-01" db="EMBL/GenBank/DDBJ databases">
        <title>Entomomonas sp. F2A isolated from a house cricket (Acheta domesticus).</title>
        <authorList>
            <person name="Spergser J."/>
            <person name="Busse H.-J."/>
        </authorList>
    </citation>
    <scope>NUCLEOTIDE SEQUENCE [LARGE SCALE GENOMIC DNA]</scope>
    <source>
        <strain evidence="7 8">F2A</strain>
    </source>
</reference>
<dbReference type="GO" id="GO:0016020">
    <property type="term" value="C:membrane"/>
    <property type="evidence" value="ECO:0007669"/>
    <property type="project" value="UniProtKB-SubCell"/>
</dbReference>
<feature type="transmembrane region" description="Helical" evidence="5">
    <location>
        <begin position="59"/>
        <end position="80"/>
    </location>
</feature>
<dbReference type="PANTHER" id="PTHR37422:SF13">
    <property type="entry name" value="LIPOPOLYSACCHARIDE BIOSYNTHESIS PROTEIN PA4999-RELATED"/>
    <property type="match status" value="1"/>
</dbReference>
<feature type="transmembrane region" description="Helical" evidence="5">
    <location>
        <begin position="31"/>
        <end position="52"/>
    </location>
</feature>
<dbReference type="AlphaFoldDB" id="A0A974NGJ2"/>
<evidence type="ECO:0000256" key="2">
    <source>
        <dbReference type="ARBA" id="ARBA00022692"/>
    </source>
</evidence>
<evidence type="ECO:0000256" key="1">
    <source>
        <dbReference type="ARBA" id="ARBA00004141"/>
    </source>
</evidence>
<evidence type="ECO:0000313" key="8">
    <source>
        <dbReference type="Proteomes" id="UP000595278"/>
    </source>
</evidence>
<dbReference type="RefSeq" id="WP_201093883.1">
    <property type="nucleotide sequence ID" value="NZ_CP067393.1"/>
</dbReference>
<feature type="transmembrane region" description="Helical" evidence="5">
    <location>
        <begin position="346"/>
        <end position="365"/>
    </location>
</feature>
<feature type="transmembrane region" description="Helical" evidence="5">
    <location>
        <begin position="92"/>
        <end position="110"/>
    </location>
</feature>
<feature type="transmembrane region" description="Helical" evidence="5">
    <location>
        <begin position="234"/>
        <end position="254"/>
    </location>
</feature>
<dbReference type="EMBL" id="CP067393">
    <property type="protein sequence ID" value="QQP86215.1"/>
    <property type="molecule type" value="Genomic_DNA"/>
</dbReference>
<feature type="transmembrane region" description="Helical" evidence="5">
    <location>
        <begin position="186"/>
        <end position="204"/>
    </location>
</feature>
<dbReference type="Proteomes" id="UP000595278">
    <property type="component" value="Chromosome"/>
</dbReference>
<feature type="transmembrane region" description="Helical" evidence="5">
    <location>
        <begin position="418"/>
        <end position="439"/>
    </location>
</feature>
<evidence type="ECO:0000259" key="6">
    <source>
        <dbReference type="Pfam" id="PF04932"/>
    </source>
</evidence>
<feature type="domain" description="O-antigen ligase-related" evidence="6">
    <location>
        <begin position="195"/>
        <end position="355"/>
    </location>
</feature>
<dbReference type="InterPro" id="IPR007016">
    <property type="entry name" value="O-antigen_ligase-rel_domated"/>
</dbReference>
<dbReference type="GO" id="GO:0016874">
    <property type="term" value="F:ligase activity"/>
    <property type="evidence" value="ECO:0007669"/>
    <property type="project" value="UniProtKB-KW"/>
</dbReference>
<dbReference type="Pfam" id="PF04932">
    <property type="entry name" value="Wzy_C"/>
    <property type="match status" value="1"/>
</dbReference>
<sequence length="581" mass="65106">MTLRKDLLVTLLLITVAPFCVFIHYAPLGDFWPFFIACSAVVICAVFILGINNVKQSHLLVSPLVGCLVGFFAVLCLLTVVQNSSLSDKATLVIYSVVVILTALLAIQLAHNNETQYYDYLAFILFIGGVVEALGAIAIQYRLAGIDYWMVPMSDRLIGFIAQSNQFAIYMMVAFLALCYLAFRNIFHIVVVIVFALLFGFVLLGSGSRAVLVYLVLACITAVFCLVKSKDKTYLKFIICLVALMVGALIYYFLPVVLQLFNDDTTQVATSNIASSLNRSAASESFRLSEISKAFAMVKQSPLIGVGFGNYAVHGFWVGVNDPNYTIIGDLTLHSHNLFTQIMTEFGLIGLLALLALLAYIVFCFWKAPKTLQWWLVLTIFLVYFINSMLEYVMWRMQFVPLIILVLVPLLSKDIKLFIPKIITSVFWIAIAGVFVVIANSSLNTYAKSFFYNNKVAVFDKGDYNKFKSATRDLLWGREVQLQEFANLSPTVNDFAYQQRVTDEMLAWRPYAPVIANKIQLSLLSGQIGDLDKLSHALARAYPTMVPMVCNYFKEFNNIPNLQGLRIVKKELNCRKLSSSQ</sequence>
<feature type="transmembrane region" description="Helical" evidence="5">
    <location>
        <begin position="157"/>
        <end position="179"/>
    </location>
</feature>
<gene>
    <name evidence="7" type="ORF">JHT90_02940</name>
</gene>
<evidence type="ECO:0000313" key="7">
    <source>
        <dbReference type="EMBL" id="QQP86215.1"/>
    </source>
</evidence>
<keyword evidence="4 5" id="KW-0472">Membrane</keyword>
<keyword evidence="3 5" id="KW-1133">Transmembrane helix</keyword>
<evidence type="ECO:0000256" key="5">
    <source>
        <dbReference type="SAM" id="Phobius"/>
    </source>
</evidence>
<feature type="transmembrane region" description="Helical" evidence="5">
    <location>
        <begin position="7"/>
        <end position="25"/>
    </location>
</feature>
<keyword evidence="8" id="KW-1185">Reference proteome</keyword>
<keyword evidence="7" id="KW-0436">Ligase</keyword>
<name>A0A974NGJ2_9GAMM</name>
<organism evidence="7 8">
    <name type="scientific">Entomomonas asaccharolytica</name>
    <dbReference type="NCBI Taxonomy" id="2785331"/>
    <lineage>
        <taxon>Bacteria</taxon>
        <taxon>Pseudomonadati</taxon>
        <taxon>Pseudomonadota</taxon>
        <taxon>Gammaproteobacteria</taxon>
        <taxon>Pseudomonadales</taxon>
        <taxon>Pseudomonadaceae</taxon>
        <taxon>Entomomonas</taxon>
    </lineage>
</organism>
<accession>A0A974NGJ2</accession>
<keyword evidence="2 5" id="KW-0812">Transmembrane</keyword>
<comment type="subcellular location">
    <subcellularLocation>
        <location evidence="1">Membrane</location>
        <topology evidence="1">Multi-pass membrane protein</topology>
    </subcellularLocation>
</comment>
<evidence type="ECO:0000256" key="3">
    <source>
        <dbReference type="ARBA" id="ARBA00022989"/>
    </source>
</evidence>
<protein>
    <submittedName>
        <fullName evidence="7">O-antigen ligase family protein</fullName>
    </submittedName>
</protein>
<dbReference type="InterPro" id="IPR051533">
    <property type="entry name" value="WaaL-like"/>
</dbReference>
<feature type="transmembrane region" description="Helical" evidence="5">
    <location>
        <begin position="372"/>
        <end position="387"/>
    </location>
</feature>
<evidence type="ECO:0000256" key="4">
    <source>
        <dbReference type="ARBA" id="ARBA00023136"/>
    </source>
</evidence>
<dbReference type="PANTHER" id="PTHR37422">
    <property type="entry name" value="TEICHURONIC ACID BIOSYNTHESIS PROTEIN TUAE"/>
    <property type="match status" value="1"/>
</dbReference>
<feature type="transmembrane region" description="Helical" evidence="5">
    <location>
        <begin position="210"/>
        <end position="227"/>
    </location>
</feature>
<feature type="transmembrane region" description="Helical" evidence="5">
    <location>
        <begin position="117"/>
        <end position="137"/>
    </location>
</feature>
<proteinExistence type="predicted"/>
<dbReference type="KEGG" id="eaz:JHT90_02940"/>